<organism evidence="7 8">
    <name type="scientific">Blastomonas aquatica</name>
    <dbReference type="NCBI Taxonomy" id="1510276"/>
    <lineage>
        <taxon>Bacteria</taxon>
        <taxon>Pseudomonadati</taxon>
        <taxon>Pseudomonadota</taxon>
        <taxon>Alphaproteobacteria</taxon>
        <taxon>Sphingomonadales</taxon>
        <taxon>Sphingomonadaceae</taxon>
        <taxon>Blastomonas</taxon>
    </lineage>
</organism>
<dbReference type="Pfam" id="PF06271">
    <property type="entry name" value="RDD"/>
    <property type="match status" value="1"/>
</dbReference>
<reference evidence="8" key="1">
    <citation type="journal article" date="2019" name="Int. J. Syst. Evol. Microbiol.">
        <title>The Global Catalogue of Microorganisms (GCM) 10K type strain sequencing project: providing services to taxonomists for standard genome sequencing and annotation.</title>
        <authorList>
            <consortium name="The Broad Institute Genomics Platform"/>
            <consortium name="The Broad Institute Genome Sequencing Center for Infectious Disease"/>
            <person name="Wu L."/>
            <person name="Ma J."/>
        </authorList>
    </citation>
    <scope>NUCLEOTIDE SEQUENCE [LARGE SCALE GENOMIC DNA]</scope>
    <source>
        <strain evidence="8">CGMCC 1.12851</strain>
    </source>
</reference>
<evidence type="ECO:0000259" key="6">
    <source>
        <dbReference type="Pfam" id="PF06271"/>
    </source>
</evidence>
<evidence type="ECO:0000256" key="2">
    <source>
        <dbReference type="ARBA" id="ARBA00022692"/>
    </source>
</evidence>
<feature type="transmembrane region" description="Helical" evidence="5">
    <location>
        <begin position="164"/>
        <end position="182"/>
    </location>
</feature>
<comment type="subcellular location">
    <subcellularLocation>
        <location evidence="1">Membrane</location>
        <topology evidence="1">Multi-pass membrane protein</topology>
    </subcellularLocation>
</comment>
<keyword evidence="8" id="KW-1185">Reference proteome</keyword>
<keyword evidence="3 5" id="KW-1133">Transmembrane helix</keyword>
<evidence type="ECO:0000256" key="3">
    <source>
        <dbReference type="ARBA" id="ARBA00022989"/>
    </source>
</evidence>
<name>A0ABQ1JEU8_9SPHN</name>
<evidence type="ECO:0000256" key="4">
    <source>
        <dbReference type="ARBA" id="ARBA00023136"/>
    </source>
</evidence>
<dbReference type="PANTHER" id="PTHR38480:SF1">
    <property type="entry name" value="SLR0254 PROTEIN"/>
    <property type="match status" value="1"/>
</dbReference>
<dbReference type="EMBL" id="BMGD01000003">
    <property type="protein sequence ID" value="GGB65438.1"/>
    <property type="molecule type" value="Genomic_DNA"/>
</dbReference>
<comment type="caution">
    <text evidence="7">The sequence shown here is derived from an EMBL/GenBank/DDBJ whole genome shotgun (WGS) entry which is preliminary data.</text>
</comment>
<keyword evidence="2 5" id="KW-0812">Transmembrane</keyword>
<evidence type="ECO:0000256" key="5">
    <source>
        <dbReference type="SAM" id="Phobius"/>
    </source>
</evidence>
<protein>
    <recommendedName>
        <fullName evidence="6">RDD domain-containing protein</fullName>
    </recommendedName>
</protein>
<dbReference type="PANTHER" id="PTHR38480">
    <property type="entry name" value="SLR0254 PROTEIN"/>
    <property type="match status" value="1"/>
</dbReference>
<feature type="transmembrane region" description="Helical" evidence="5">
    <location>
        <begin position="80"/>
        <end position="102"/>
    </location>
</feature>
<gene>
    <name evidence="7" type="ORF">GCM10010833_20800</name>
</gene>
<proteinExistence type="predicted"/>
<accession>A0ABQ1JEU8</accession>
<keyword evidence="4 5" id="KW-0472">Membrane</keyword>
<dbReference type="InterPro" id="IPR010432">
    <property type="entry name" value="RDD"/>
</dbReference>
<feature type="transmembrane region" description="Helical" evidence="5">
    <location>
        <begin position="43"/>
        <end position="68"/>
    </location>
</feature>
<dbReference type="Proteomes" id="UP000614261">
    <property type="component" value="Unassembled WGS sequence"/>
</dbReference>
<evidence type="ECO:0000313" key="8">
    <source>
        <dbReference type="Proteomes" id="UP000614261"/>
    </source>
</evidence>
<evidence type="ECO:0000313" key="7">
    <source>
        <dbReference type="EMBL" id="GGB65438.1"/>
    </source>
</evidence>
<sequence>MARAATLGRTRGTDPRLRRTLVTPEGVALDVAVASASARIGALFIDLTILFGLVLGFVLTLMLLAWAYSTTGLPAVSDGFMNFLFVLFIIGLFLARNAYFLFFELGQRAATWGKRSVGIRVASRDGGRLTAEAIIARNLLRDIEMFLPLMFMTSGGLQGTLSEFAAWSGIIWVGIFLLFPLLNKDRLRCGDLIAGTWVVDSPRSALGAVVASGVTPALAAGDDIALPADRYRFGERELSVYGEYELQMLEQVLRTANPDALETVAATICAKIGWSAPVGDEQAFLEAYYTQLRARLERGLRFGRRRADKNS</sequence>
<evidence type="ECO:0000256" key="1">
    <source>
        <dbReference type="ARBA" id="ARBA00004141"/>
    </source>
</evidence>
<dbReference type="RefSeq" id="WP_188514330.1">
    <property type="nucleotide sequence ID" value="NZ_BMGD01000003.1"/>
</dbReference>
<feature type="domain" description="RDD" evidence="6">
    <location>
        <begin position="33"/>
        <end position="195"/>
    </location>
</feature>